<feature type="transmembrane region" description="Helical" evidence="3">
    <location>
        <begin position="12"/>
        <end position="30"/>
    </location>
</feature>
<feature type="region of interest" description="Disordered" evidence="2">
    <location>
        <begin position="60"/>
        <end position="98"/>
    </location>
</feature>
<comment type="caution">
    <text evidence="4">The sequence shown here is derived from an EMBL/GenBank/DDBJ whole genome shotgun (WGS) entry which is preliminary data.</text>
</comment>
<keyword evidence="3" id="KW-0812">Transmembrane</keyword>
<dbReference type="AlphaFoldDB" id="A0A8S1JUS6"/>
<protein>
    <recommendedName>
        <fullName evidence="6">Transmembrane protein</fullName>
    </recommendedName>
</protein>
<name>A0A8S1JUS6_9CILI</name>
<keyword evidence="1" id="KW-0175">Coiled coil</keyword>
<dbReference type="EMBL" id="CAJJDN010000001">
    <property type="protein sequence ID" value="CAD8046353.1"/>
    <property type="molecule type" value="Genomic_DNA"/>
</dbReference>
<evidence type="ECO:0000313" key="5">
    <source>
        <dbReference type="Proteomes" id="UP000692954"/>
    </source>
</evidence>
<organism evidence="4 5">
    <name type="scientific">Paramecium sonneborni</name>
    <dbReference type="NCBI Taxonomy" id="65129"/>
    <lineage>
        <taxon>Eukaryota</taxon>
        <taxon>Sar</taxon>
        <taxon>Alveolata</taxon>
        <taxon>Ciliophora</taxon>
        <taxon>Intramacronucleata</taxon>
        <taxon>Oligohymenophorea</taxon>
        <taxon>Peniculida</taxon>
        <taxon>Parameciidae</taxon>
        <taxon>Paramecium</taxon>
    </lineage>
</organism>
<feature type="coiled-coil region" evidence="1">
    <location>
        <begin position="32"/>
        <end position="59"/>
    </location>
</feature>
<sequence>MGDDSNDTKIWIITCIIVFLLIAMIVFIVLQRFRKKNKSKKLEEEINKLQQYVNSCDRKLESRGDNINTQPQLQNQSSSFTKTNPIYQQDQEGSSKKKQKIFYDLEMDKLEREIINQDSYSPNSNEKGNSGNQNGYKQTLGIKKKNLQIQIPQD</sequence>
<evidence type="ECO:0000256" key="2">
    <source>
        <dbReference type="SAM" id="MobiDB-lite"/>
    </source>
</evidence>
<keyword evidence="3" id="KW-1133">Transmembrane helix</keyword>
<reference evidence="4" key="1">
    <citation type="submission" date="2021-01" db="EMBL/GenBank/DDBJ databases">
        <authorList>
            <consortium name="Genoscope - CEA"/>
            <person name="William W."/>
        </authorList>
    </citation>
    <scope>NUCLEOTIDE SEQUENCE</scope>
</reference>
<evidence type="ECO:0000256" key="3">
    <source>
        <dbReference type="SAM" id="Phobius"/>
    </source>
</evidence>
<dbReference type="Proteomes" id="UP000692954">
    <property type="component" value="Unassembled WGS sequence"/>
</dbReference>
<proteinExistence type="predicted"/>
<dbReference type="OrthoDB" id="289973at2759"/>
<keyword evidence="5" id="KW-1185">Reference proteome</keyword>
<accession>A0A8S1JUS6</accession>
<feature type="compositionally biased region" description="Polar residues" evidence="2">
    <location>
        <begin position="116"/>
        <end position="137"/>
    </location>
</feature>
<keyword evidence="3" id="KW-0472">Membrane</keyword>
<evidence type="ECO:0008006" key="6">
    <source>
        <dbReference type="Google" id="ProtNLM"/>
    </source>
</evidence>
<feature type="compositionally biased region" description="Polar residues" evidence="2">
    <location>
        <begin position="65"/>
        <end position="92"/>
    </location>
</feature>
<evidence type="ECO:0000313" key="4">
    <source>
        <dbReference type="EMBL" id="CAD8046353.1"/>
    </source>
</evidence>
<feature type="region of interest" description="Disordered" evidence="2">
    <location>
        <begin position="115"/>
        <end position="154"/>
    </location>
</feature>
<gene>
    <name evidence="4" type="ORF">PSON_ATCC_30995.1.T0010569</name>
</gene>
<evidence type="ECO:0000256" key="1">
    <source>
        <dbReference type="SAM" id="Coils"/>
    </source>
</evidence>